<proteinExistence type="predicted"/>
<keyword evidence="1" id="KW-0812">Transmembrane</keyword>
<organism evidence="2 3">
    <name type="scientific">Micromonospora saelicesensis</name>
    <dbReference type="NCBI Taxonomy" id="285676"/>
    <lineage>
        <taxon>Bacteria</taxon>
        <taxon>Bacillati</taxon>
        <taxon>Actinomycetota</taxon>
        <taxon>Actinomycetes</taxon>
        <taxon>Micromonosporales</taxon>
        <taxon>Micromonosporaceae</taxon>
        <taxon>Micromonospora</taxon>
    </lineage>
</organism>
<dbReference type="EMBL" id="PXXW01000055">
    <property type="protein sequence ID" value="RAN92668.1"/>
    <property type="molecule type" value="Genomic_DNA"/>
</dbReference>
<feature type="transmembrane region" description="Helical" evidence="1">
    <location>
        <begin position="6"/>
        <end position="30"/>
    </location>
</feature>
<protein>
    <submittedName>
        <fullName evidence="2">Uncharacterized protein</fullName>
    </submittedName>
</protein>
<gene>
    <name evidence="2" type="ORF">GAR05_06160</name>
</gene>
<name>A0ABX9CBF5_9ACTN</name>
<reference evidence="2 3" key="1">
    <citation type="submission" date="2018-03" db="EMBL/GenBank/DDBJ databases">
        <title>Genomic framework for the identification of Micromonospora saelicesensis and Micromonospora noduli.</title>
        <authorList>
            <person name="Riesco R."/>
            <person name="Trujillo M.E."/>
        </authorList>
    </citation>
    <scope>NUCLEOTIDE SEQUENCE [LARGE SCALE GENOMIC DNA]</scope>
    <source>
        <strain evidence="2 3">GAR05</strain>
    </source>
</reference>
<evidence type="ECO:0000256" key="1">
    <source>
        <dbReference type="SAM" id="Phobius"/>
    </source>
</evidence>
<keyword evidence="1" id="KW-0472">Membrane</keyword>
<comment type="caution">
    <text evidence="2">The sequence shown here is derived from an EMBL/GenBank/DDBJ whole genome shotgun (WGS) entry which is preliminary data.</text>
</comment>
<evidence type="ECO:0000313" key="3">
    <source>
        <dbReference type="Proteomes" id="UP000249334"/>
    </source>
</evidence>
<keyword evidence="3" id="KW-1185">Reference proteome</keyword>
<keyword evidence="1" id="KW-1133">Transmembrane helix</keyword>
<accession>A0ABX9CBF5</accession>
<dbReference type="Proteomes" id="UP000249334">
    <property type="component" value="Unassembled WGS sequence"/>
</dbReference>
<evidence type="ECO:0000313" key="2">
    <source>
        <dbReference type="EMBL" id="RAN92668.1"/>
    </source>
</evidence>
<dbReference type="RefSeq" id="WP_112672379.1">
    <property type="nucleotide sequence ID" value="NZ_PXXW01000055.1"/>
</dbReference>
<sequence length="90" mass="10192">MTTKAIRVWYAMTVTCVVVLAFAGASVLYANQRAERAERRAEQIDRESNRRWCALLVTYDDAYQDSPPVTETGRTLAAEVSRLRTQFGCD</sequence>